<keyword evidence="2" id="KW-1185">Reference proteome</keyword>
<protein>
    <submittedName>
        <fullName evidence="1">Uncharacterized protein</fullName>
    </submittedName>
</protein>
<dbReference type="Proteomes" id="UP000298652">
    <property type="component" value="Chromosome 7"/>
</dbReference>
<name>A0A4U6TTD0_SETVI</name>
<dbReference type="AlphaFoldDB" id="A0A4U6TTD0"/>
<accession>A0A4U6TTD0</accession>
<dbReference type="Gramene" id="TKW04744">
    <property type="protein sequence ID" value="TKW04744"/>
    <property type="gene ID" value="SEVIR_7G129100v2"/>
</dbReference>
<evidence type="ECO:0000313" key="1">
    <source>
        <dbReference type="EMBL" id="TKW04744.1"/>
    </source>
</evidence>
<gene>
    <name evidence="1" type="ORF">SEVIR_7G129100v2</name>
</gene>
<evidence type="ECO:0000313" key="2">
    <source>
        <dbReference type="Proteomes" id="UP000298652"/>
    </source>
</evidence>
<sequence length="134" mass="14803">MMRCAGSMDAEAEASTSRCVALAAPQARPRWQAIGVLLAQEYCRGRLLQHAQAPDDLVDCMLIIKKLRNFFCKTTITVGRNNRALILDRDKATNLRTQPSSHTYLIVHPQMLCTASILISQLETEIVVASSSTT</sequence>
<proteinExistence type="predicted"/>
<reference evidence="1" key="1">
    <citation type="submission" date="2019-03" db="EMBL/GenBank/DDBJ databases">
        <title>WGS assembly of Setaria viridis.</title>
        <authorList>
            <person name="Huang P."/>
            <person name="Jenkins J."/>
            <person name="Grimwood J."/>
            <person name="Barry K."/>
            <person name="Healey A."/>
            <person name="Mamidi S."/>
            <person name="Sreedasyam A."/>
            <person name="Shu S."/>
            <person name="Feldman M."/>
            <person name="Wu J."/>
            <person name="Yu Y."/>
            <person name="Chen C."/>
            <person name="Johnson J."/>
            <person name="Rokhsar D."/>
            <person name="Baxter I."/>
            <person name="Schmutz J."/>
            <person name="Brutnell T."/>
            <person name="Kellogg E."/>
        </authorList>
    </citation>
    <scope>NUCLEOTIDE SEQUENCE [LARGE SCALE GENOMIC DNA]</scope>
</reference>
<organism evidence="1 2">
    <name type="scientific">Setaria viridis</name>
    <name type="common">Green bristlegrass</name>
    <name type="synonym">Setaria italica subsp. viridis</name>
    <dbReference type="NCBI Taxonomy" id="4556"/>
    <lineage>
        <taxon>Eukaryota</taxon>
        <taxon>Viridiplantae</taxon>
        <taxon>Streptophyta</taxon>
        <taxon>Embryophyta</taxon>
        <taxon>Tracheophyta</taxon>
        <taxon>Spermatophyta</taxon>
        <taxon>Magnoliopsida</taxon>
        <taxon>Liliopsida</taxon>
        <taxon>Poales</taxon>
        <taxon>Poaceae</taxon>
        <taxon>PACMAD clade</taxon>
        <taxon>Panicoideae</taxon>
        <taxon>Panicodae</taxon>
        <taxon>Paniceae</taxon>
        <taxon>Cenchrinae</taxon>
        <taxon>Setaria</taxon>
    </lineage>
</organism>
<dbReference type="EMBL" id="CM016558">
    <property type="protein sequence ID" value="TKW04744.1"/>
    <property type="molecule type" value="Genomic_DNA"/>
</dbReference>